<proteinExistence type="predicted"/>
<name>A0A7S7AWI3_9SPIR</name>
<evidence type="ECO:0000313" key="1">
    <source>
        <dbReference type="EMBL" id="QOW61340.1"/>
    </source>
</evidence>
<dbReference type="AlphaFoldDB" id="A0A7S7AWI3"/>
<organism evidence="1 2">
    <name type="scientific">Treponema pedis</name>
    <dbReference type="NCBI Taxonomy" id="409322"/>
    <lineage>
        <taxon>Bacteria</taxon>
        <taxon>Pseudomonadati</taxon>
        <taxon>Spirochaetota</taxon>
        <taxon>Spirochaetia</taxon>
        <taxon>Spirochaetales</taxon>
        <taxon>Treponemataceae</taxon>
        <taxon>Treponema</taxon>
    </lineage>
</organism>
<dbReference type="RefSeq" id="WP_194076816.1">
    <property type="nucleotide sequence ID" value="NZ_CP061839.1"/>
</dbReference>
<sequence>MRKIFEDYFSELQADMVSICLENVEDRADTVYIYCSCEDNVIASAYFYKINGMVVDRHKLNDAIAQGEAEYDVSGERQRMVLDVINSDIEKLMKICKEHNRDMPTEMKMIYDVKNKSLKAEYRYDFVYTNDPVKTASIVSDDWFEEVKKENGSR</sequence>
<evidence type="ECO:0000313" key="2">
    <source>
        <dbReference type="Proteomes" id="UP000593915"/>
    </source>
</evidence>
<dbReference type="EMBL" id="CP061839">
    <property type="protein sequence ID" value="QOW61340.1"/>
    <property type="molecule type" value="Genomic_DNA"/>
</dbReference>
<accession>A0A7S7AWI3</accession>
<reference evidence="1 2" key="1">
    <citation type="submission" date="2020-09" db="EMBL/GenBank/DDBJ databases">
        <title>Characterization of Treponema spp. from bovine digital dermatitis in Korea.</title>
        <authorList>
            <person name="Espiritu H.M."/>
            <person name="Cho Y.I."/>
            <person name="Mamuad L."/>
        </authorList>
    </citation>
    <scope>NUCLEOTIDE SEQUENCE [LARGE SCALE GENOMIC DNA]</scope>
    <source>
        <strain evidence="1 2">KS1</strain>
    </source>
</reference>
<dbReference type="Proteomes" id="UP000593915">
    <property type="component" value="Chromosome"/>
</dbReference>
<gene>
    <name evidence="1" type="ORF">IFE08_02815</name>
</gene>
<protein>
    <submittedName>
        <fullName evidence="1">DUF600 domain-containing protein</fullName>
    </submittedName>
</protein>